<feature type="domain" description="Bacterial transcriptional activator" evidence="3">
    <location>
        <begin position="118"/>
        <end position="261"/>
    </location>
</feature>
<dbReference type="Gene3D" id="1.25.40.10">
    <property type="entry name" value="Tetratricopeptide repeat domain"/>
    <property type="match status" value="3"/>
</dbReference>
<evidence type="ECO:0000256" key="1">
    <source>
        <dbReference type="ARBA" id="ARBA00023015"/>
    </source>
</evidence>
<protein>
    <submittedName>
        <fullName evidence="4">DNA-binding SARP family transcriptional activator</fullName>
    </submittedName>
</protein>
<dbReference type="PRINTS" id="PR00364">
    <property type="entry name" value="DISEASERSIST"/>
</dbReference>
<keyword evidence="1" id="KW-0805">Transcription regulation</keyword>
<dbReference type="SUPFAM" id="SSF52540">
    <property type="entry name" value="P-loop containing nucleoside triphosphate hydrolases"/>
    <property type="match status" value="1"/>
</dbReference>
<dbReference type="SUPFAM" id="SSF46894">
    <property type="entry name" value="C-terminal effector domain of the bipartite response regulators"/>
    <property type="match status" value="1"/>
</dbReference>
<name>A0A4Q7UQT0_9ACTN</name>
<dbReference type="AlphaFoldDB" id="A0A4Q7UQT0"/>
<keyword evidence="5" id="KW-1185">Reference proteome</keyword>
<dbReference type="EMBL" id="SHKK01000001">
    <property type="protein sequence ID" value="RZT82229.1"/>
    <property type="molecule type" value="Genomic_DNA"/>
</dbReference>
<keyword evidence="4" id="KW-0238">DNA-binding</keyword>
<evidence type="ECO:0000259" key="3">
    <source>
        <dbReference type="SMART" id="SM01043"/>
    </source>
</evidence>
<comment type="caution">
    <text evidence="4">The sequence shown here is derived from an EMBL/GenBank/DDBJ whole genome shotgun (WGS) entry which is preliminary data.</text>
</comment>
<dbReference type="CDD" id="cd15831">
    <property type="entry name" value="BTAD"/>
    <property type="match status" value="1"/>
</dbReference>
<evidence type="ECO:0000256" key="2">
    <source>
        <dbReference type="ARBA" id="ARBA00023163"/>
    </source>
</evidence>
<dbReference type="Gene3D" id="1.10.10.10">
    <property type="entry name" value="Winged helix-like DNA-binding domain superfamily/Winged helix DNA-binding domain"/>
    <property type="match status" value="1"/>
</dbReference>
<dbReference type="InterPro" id="IPR051677">
    <property type="entry name" value="AfsR-DnrI-RedD_regulator"/>
</dbReference>
<organism evidence="4 5">
    <name type="scientific">Micromonospora violae</name>
    <dbReference type="NCBI Taxonomy" id="1278207"/>
    <lineage>
        <taxon>Bacteria</taxon>
        <taxon>Bacillati</taxon>
        <taxon>Actinomycetota</taxon>
        <taxon>Actinomycetes</taxon>
        <taxon>Micromonosporales</taxon>
        <taxon>Micromonosporaceae</taxon>
        <taxon>Micromonospora</taxon>
    </lineage>
</organism>
<dbReference type="InterPro" id="IPR016032">
    <property type="entry name" value="Sig_transdc_resp-reg_C-effctor"/>
</dbReference>
<proteinExistence type="predicted"/>
<dbReference type="InterPro" id="IPR036388">
    <property type="entry name" value="WH-like_DNA-bd_sf"/>
</dbReference>
<dbReference type="Pfam" id="PF00931">
    <property type="entry name" value="NB-ARC"/>
    <property type="match status" value="1"/>
</dbReference>
<dbReference type="SMART" id="SM01043">
    <property type="entry name" value="BTAD"/>
    <property type="match status" value="1"/>
</dbReference>
<evidence type="ECO:0000313" key="4">
    <source>
        <dbReference type="EMBL" id="RZT82229.1"/>
    </source>
</evidence>
<dbReference type="PANTHER" id="PTHR35807:SF1">
    <property type="entry name" value="TRANSCRIPTIONAL REGULATOR REDD"/>
    <property type="match status" value="1"/>
</dbReference>
<dbReference type="InterPro" id="IPR027417">
    <property type="entry name" value="P-loop_NTPase"/>
</dbReference>
<dbReference type="GO" id="GO:0003677">
    <property type="term" value="F:DNA binding"/>
    <property type="evidence" value="ECO:0007669"/>
    <property type="project" value="UniProtKB-KW"/>
</dbReference>
<sequence length="1045" mass="114294">MPAGAAPDSATPVDNSEVVKRFSFRLFGGLEVDVDGVPVRLPGPRQARLLTVLLMHANERVSRHKIVSILWTAPPRSWQQQLHNAASALRAFVRTGDGEVQLHSDGSYLRLQVSSDRLDTLEFQAAIAAGRSRLAEGRAAEAREEYGRAVGLWRGPIPDPGYPEGAEFAARLEGMFVDLVEELAQLKLDAGEPAEAVPLLASQVAAHPLRESLRMLYMRALWQSGRPAEALTVFERGRQILADELGVDPNADLRNLHAAILRGTYDKTAEPSDEPPAPHPVAARAPRLLPHTPHEFTGRTEELRLLQKAASNGTSTLAISAIDGMGGVGKTALAIRFAHEISDDFPDGQFFVDLRGFTNGKEPLTPEQALGVLLRDAGLSVESVESDGAGRAAQWRSLMAGKQALVVLDNAVDAAQVRPLLPGTGGSLVVITSRRRLVSLEGAVPLSVDTLPLDDGIALFRQVCGEDRSRLDDEAVAEVVRLCGQLPLATRIAAARFRHRPTWSIDDLVRQLRHQHTRTRLLASGDRSVVVALSLSYRHLTTTQQRIFRLLSQHPATEFDGYSVAALAGISVPEAEASLEALFDDNVVLQPRAGRYQLHDLIRDAAQQLHEQYGASTDGRRAAERVVDYYLSLARAWCGPLAIRPFAFEAEQEVRETLPERPPGVTVREALEGERVNFVAAIRLALREGMHRRVWQLTCSLQPLLALRNFEGDSLEVIRSAVTSARIAGDRDGECLALYALALATRERRESGLAATVFTQAIEAAAELGNAGWQAYQYADLGSAQLNSGQPQQARSSFQAGLHLAAEAGDPFAVHLLNNNLSVVSRELGAYDDAMRHLDAAEAALPELPVEAMLWMNVNRAMVLSQQGSDRAAYERFAWVLEQATAARSYRRIGIALLGLSSVSRAMWQAEPALEFGRGALEIAQQFRLREIECVALTCIGEALLELDRPAESVEVFNRASSRADEYGFTRYTARAQEGLAHERARAGDLDAARQHWQRAVERCPDGFVDAAGPKRHLEAADVRAVECDRCRHASREATDRHLGE</sequence>
<dbReference type="SMART" id="SM00028">
    <property type="entry name" value="TPR"/>
    <property type="match status" value="5"/>
</dbReference>
<reference evidence="4 5" key="1">
    <citation type="submission" date="2019-02" db="EMBL/GenBank/DDBJ databases">
        <title>Sequencing the genomes of 1000 actinobacteria strains.</title>
        <authorList>
            <person name="Klenk H.-P."/>
        </authorList>
    </citation>
    <scope>NUCLEOTIDE SEQUENCE [LARGE SCALE GENOMIC DNA]</scope>
    <source>
        <strain evidence="4 5">DSM 45888</strain>
    </source>
</reference>
<dbReference type="InterPro" id="IPR019734">
    <property type="entry name" value="TPR_rpt"/>
</dbReference>
<dbReference type="GO" id="GO:0043531">
    <property type="term" value="F:ADP binding"/>
    <property type="evidence" value="ECO:0007669"/>
    <property type="project" value="InterPro"/>
</dbReference>
<gene>
    <name evidence="4" type="ORF">EV382_5534</name>
</gene>
<dbReference type="Pfam" id="PF03704">
    <property type="entry name" value="BTAD"/>
    <property type="match status" value="1"/>
</dbReference>
<dbReference type="PANTHER" id="PTHR35807">
    <property type="entry name" value="TRANSCRIPTIONAL REGULATOR REDD-RELATED"/>
    <property type="match status" value="1"/>
</dbReference>
<dbReference type="Proteomes" id="UP000293781">
    <property type="component" value="Unassembled WGS sequence"/>
</dbReference>
<evidence type="ECO:0000313" key="5">
    <source>
        <dbReference type="Proteomes" id="UP000293781"/>
    </source>
</evidence>
<dbReference type="Gene3D" id="3.40.50.300">
    <property type="entry name" value="P-loop containing nucleotide triphosphate hydrolases"/>
    <property type="match status" value="1"/>
</dbReference>
<accession>A0A4Q7UQT0</accession>
<keyword evidence="2" id="KW-0804">Transcription</keyword>
<dbReference type="InterPro" id="IPR002182">
    <property type="entry name" value="NB-ARC"/>
</dbReference>
<dbReference type="InterPro" id="IPR005158">
    <property type="entry name" value="BTAD"/>
</dbReference>
<dbReference type="GO" id="GO:0006355">
    <property type="term" value="P:regulation of DNA-templated transcription"/>
    <property type="evidence" value="ECO:0007669"/>
    <property type="project" value="InterPro"/>
</dbReference>
<dbReference type="SUPFAM" id="SSF48452">
    <property type="entry name" value="TPR-like"/>
    <property type="match status" value="3"/>
</dbReference>
<dbReference type="InterPro" id="IPR011990">
    <property type="entry name" value="TPR-like_helical_dom_sf"/>
</dbReference>